<feature type="transmembrane region" description="Helical" evidence="2">
    <location>
        <begin position="124"/>
        <end position="144"/>
    </location>
</feature>
<sequence>MNQPPQPPSQPPQPAPGYGYPQQQQQPPPAPPQPQAGVGGPQPVPGHVPPGQPPMGGQPMYPGGGWQGAPGQMPYPGGPMQQPKRGSSAGAFFLGLLASFVVATLYTLLFAFTHADASRAVVNGFFFAHAVVNGVVVGWLVGLVGRRRTAAHVCGAVVAALGSFFGFANAMPVIIWKVAGFEAVFDMLKMNPNYPLEAWWGPDGTGHFVALLGLVVAAAAAWGVASAVGRKRG</sequence>
<reference evidence="4" key="1">
    <citation type="submission" date="2023-07" db="EMBL/GenBank/DDBJ databases">
        <title>30 novel species of actinomycetes from the DSMZ collection.</title>
        <authorList>
            <person name="Nouioui I."/>
        </authorList>
    </citation>
    <scope>NUCLEOTIDE SEQUENCE [LARGE SCALE GENOMIC DNA]</scope>
    <source>
        <strain evidence="4">DSM 42041</strain>
    </source>
</reference>
<feature type="compositionally biased region" description="Pro residues" evidence="1">
    <location>
        <begin position="1"/>
        <end position="15"/>
    </location>
</feature>
<evidence type="ECO:0000313" key="3">
    <source>
        <dbReference type="EMBL" id="MDT0380679.1"/>
    </source>
</evidence>
<feature type="transmembrane region" description="Helical" evidence="2">
    <location>
        <begin position="89"/>
        <end position="112"/>
    </location>
</feature>
<feature type="compositionally biased region" description="Low complexity" evidence="1">
    <location>
        <begin position="69"/>
        <end position="82"/>
    </location>
</feature>
<feature type="transmembrane region" description="Helical" evidence="2">
    <location>
        <begin position="208"/>
        <end position="228"/>
    </location>
</feature>
<evidence type="ECO:0000256" key="2">
    <source>
        <dbReference type="SAM" id="Phobius"/>
    </source>
</evidence>
<keyword evidence="2" id="KW-1133">Transmembrane helix</keyword>
<evidence type="ECO:0000256" key="1">
    <source>
        <dbReference type="SAM" id="MobiDB-lite"/>
    </source>
</evidence>
<dbReference type="Proteomes" id="UP001183414">
    <property type="component" value="Unassembled WGS sequence"/>
</dbReference>
<feature type="region of interest" description="Disordered" evidence="1">
    <location>
        <begin position="1"/>
        <end position="82"/>
    </location>
</feature>
<keyword evidence="2" id="KW-0472">Membrane</keyword>
<dbReference type="RefSeq" id="WP_311674405.1">
    <property type="nucleotide sequence ID" value="NZ_JAVREQ010000016.1"/>
</dbReference>
<proteinExistence type="predicted"/>
<protein>
    <recommendedName>
        <fullName evidence="5">Integral membrane protein</fullName>
    </recommendedName>
</protein>
<evidence type="ECO:0008006" key="5">
    <source>
        <dbReference type="Google" id="ProtNLM"/>
    </source>
</evidence>
<gene>
    <name evidence="3" type="ORF">RM572_18150</name>
</gene>
<feature type="transmembrane region" description="Helical" evidence="2">
    <location>
        <begin position="156"/>
        <end position="179"/>
    </location>
</feature>
<name>A0ABU2NUM6_9ACTN</name>
<organism evidence="3 4">
    <name type="scientific">Streptomyces hazeniae</name>
    <dbReference type="NCBI Taxonomy" id="3075538"/>
    <lineage>
        <taxon>Bacteria</taxon>
        <taxon>Bacillati</taxon>
        <taxon>Actinomycetota</taxon>
        <taxon>Actinomycetes</taxon>
        <taxon>Kitasatosporales</taxon>
        <taxon>Streptomycetaceae</taxon>
        <taxon>Streptomyces</taxon>
    </lineage>
</organism>
<keyword evidence="4" id="KW-1185">Reference proteome</keyword>
<feature type="compositionally biased region" description="Low complexity" evidence="1">
    <location>
        <begin position="16"/>
        <end position="25"/>
    </location>
</feature>
<feature type="compositionally biased region" description="Pro residues" evidence="1">
    <location>
        <begin position="42"/>
        <end position="53"/>
    </location>
</feature>
<dbReference type="EMBL" id="JAVREQ010000016">
    <property type="protein sequence ID" value="MDT0380679.1"/>
    <property type="molecule type" value="Genomic_DNA"/>
</dbReference>
<keyword evidence="2" id="KW-0812">Transmembrane</keyword>
<accession>A0ABU2NUM6</accession>
<evidence type="ECO:0000313" key="4">
    <source>
        <dbReference type="Proteomes" id="UP001183414"/>
    </source>
</evidence>
<comment type="caution">
    <text evidence="3">The sequence shown here is derived from an EMBL/GenBank/DDBJ whole genome shotgun (WGS) entry which is preliminary data.</text>
</comment>